<dbReference type="RefSeq" id="WP_121922145.1">
    <property type="nucleotide sequence ID" value="NZ_CP034146.1"/>
</dbReference>
<dbReference type="OrthoDB" id="314970at2157"/>
<sequence length="322" mass="36901">MVHAPPEARTRADDILEDWSPPSLDILWAIAQWYNGTVLERDNQRYHIGWHRPPDLQTLVGCSDAEWEQRYEAAFTDLQAPATSPTLVDDRRHGQSEESQPWLTEQYILRRKVRWTPTRSARTAMDTLFAGLFDDDELPQHQLEPDTGLVGDWDESLLHRTGVAVVSAVWRQQGRSVKQYPGEQGQAQPDVRSTALDGTTWEAEVLTDHHDRAMPRSKFATFAEQPERQHLWIFENRETAFETLNRLHEAGDVDCKIANAPFDTPENYSLQVGNRYLDQSHTDADYHCPGIDRIDTITGWYGRHYDDAARAHLTTSTSTTHS</sequence>
<evidence type="ECO:0000313" key="2">
    <source>
        <dbReference type="EMBL" id="RMB08306.1"/>
    </source>
</evidence>
<accession>A0A3M0CN73</accession>
<keyword evidence="1" id="KW-0614">Plasmid</keyword>
<dbReference type="EMBL" id="CP034146">
    <property type="protein sequence ID" value="AZH27298.1"/>
    <property type="molecule type" value="Genomic_DNA"/>
</dbReference>
<geneLocation type="plasmid" evidence="4">
    <name>pjcm16430-01</name>
</geneLocation>
<reference evidence="1 4" key="2">
    <citation type="submission" date="2018-07" db="EMBL/GenBank/DDBJ databases">
        <title>Genome sequences of Haloplanus aerogenes JCM 16430T.</title>
        <authorList>
            <person name="Kim Y.B."/>
            <person name="Roh S.W."/>
        </authorList>
    </citation>
    <scope>NUCLEOTIDE SEQUENCE [LARGE SCALE GENOMIC DNA]</scope>
    <source>
        <strain evidence="1 4">JCM 16430</strain>
        <plasmid evidence="4">pjcm16430-01</plasmid>
        <plasmid evidence="1">pJCM16430-01</plasmid>
    </source>
</reference>
<proteinExistence type="predicted"/>
<geneLocation type="plasmid" evidence="1">
    <name>pJCM16430-01</name>
</geneLocation>
<dbReference type="Proteomes" id="UP000277326">
    <property type="component" value="Unassembled WGS sequence"/>
</dbReference>
<evidence type="ECO:0000313" key="1">
    <source>
        <dbReference type="EMBL" id="AZH27298.1"/>
    </source>
</evidence>
<evidence type="ECO:0000313" key="4">
    <source>
        <dbReference type="Proteomes" id="UP000282007"/>
    </source>
</evidence>
<protein>
    <submittedName>
        <fullName evidence="2">Uncharacterized protein</fullName>
    </submittedName>
</protein>
<organism evidence="2 3">
    <name type="scientific">Haloplanus aerogenes</name>
    <dbReference type="NCBI Taxonomy" id="660522"/>
    <lineage>
        <taxon>Archaea</taxon>
        <taxon>Methanobacteriati</taxon>
        <taxon>Methanobacteriota</taxon>
        <taxon>Stenosarchaea group</taxon>
        <taxon>Halobacteria</taxon>
        <taxon>Halobacteriales</taxon>
        <taxon>Haloferacaceae</taxon>
        <taxon>Haloplanus</taxon>
    </lineage>
</organism>
<dbReference type="GeneID" id="38473207"/>
<reference evidence="2 3" key="1">
    <citation type="journal article" date="2015" name="Stand. Genomic Sci.">
        <title>Genomic Encyclopedia of Bacterial and Archaeal Type Strains, Phase III: the genomes of soil and plant-associated and newly described type strains.</title>
        <authorList>
            <person name="Whitman W.B."/>
            <person name="Woyke T."/>
            <person name="Klenk H.P."/>
            <person name="Zhou Y."/>
            <person name="Lilburn T.G."/>
            <person name="Beck B.J."/>
            <person name="De Vos P."/>
            <person name="Vandamme P."/>
            <person name="Eisen J.A."/>
            <person name="Garrity G."/>
            <person name="Hugenholtz P."/>
            <person name="Kyrpides N.C."/>
        </authorList>
    </citation>
    <scope>NUCLEOTIDE SEQUENCE [LARGE SCALE GENOMIC DNA]</scope>
    <source>
        <strain evidence="2 3">CGMCC 1.10124</strain>
    </source>
</reference>
<keyword evidence="4" id="KW-1185">Reference proteome</keyword>
<reference evidence="2" key="3">
    <citation type="submission" date="2018-10" db="EMBL/GenBank/DDBJ databases">
        <authorList>
            <person name="Whitman W."/>
            <person name="Huntemann M."/>
            <person name="Clum A."/>
            <person name="Pillay M."/>
            <person name="Palaniappan K."/>
            <person name="Varghese N."/>
            <person name="Mikhailova N."/>
            <person name="Stamatis D."/>
            <person name="Reddy T."/>
            <person name="Daum C."/>
            <person name="Shapiro N."/>
            <person name="Ivanova N."/>
            <person name="Kyrpides N."/>
            <person name="Woyke T."/>
        </authorList>
    </citation>
    <scope>NUCLEOTIDE SEQUENCE</scope>
    <source>
        <strain evidence="2">CGMCC 1.10124</strain>
    </source>
</reference>
<gene>
    <name evidence="2" type="ORF">ATH50_3636</name>
    <name evidence="1" type="ORF">DU502_17935</name>
</gene>
<dbReference type="Proteomes" id="UP000282007">
    <property type="component" value="Plasmid pJCM16430-01"/>
</dbReference>
<dbReference type="KEGG" id="haer:DU502_17935"/>
<evidence type="ECO:0000313" key="3">
    <source>
        <dbReference type="Proteomes" id="UP000277326"/>
    </source>
</evidence>
<dbReference type="EMBL" id="REFS01000011">
    <property type="protein sequence ID" value="RMB08306.1"/>
    <property type="molecule type" value="Genomic_DNA"/>
</dbReference>
<name>A0A3M0CN73_9EURY</name>
<dbReference type="AlphaFoldDB" id="A0A3M0CN73"/>